<dbReference type="EMBL" id="JANPWB010000002">
    <property type="protein sequence ID" value="KAJ1206504.1"/>
    <property type="molecule type" value="Genomic_DNA"/>
</dbReference>
<evidence type="ECO:0000313" key="1">
    <source>
        <dbReference type="EMBL" id="KAJ1206504.1"/>
    </source>
</evidence>
<accession>A0AAV7W0A5</accession>
<reference evidence="1" key="1">
    <citation type="journal article" date="2022" name="bioRxiv">
        <title>Sequencing and chromosome-scale assembly of the giantPleurodeles waltlgenome.</title>
        <authorList>
            <person name="Brown T."/>
            <person name="Elewa A."/>
            <person name="Iarovenko S."/>
            <person name="Subramanian E."/>
            <person name="Araus A.J."/>
            <person name="Petzold A."/>
            <person name="Susuki M."/>
            <person name="Suzuki K.-i.T."/>
            <person name="Hayashi T."/>
            <person name="Toyoda A."/>
            <person name="Oliveira C."/>
            <person name="Osipova E."/>
            <person name="Leigh N.D."/>
            <person name="Simon A."/>
            <person name="Yun M.H."/>
        </authorList>
    </citation>
    <scope>NUCLEOTIDE SEQUENCE</scope>
    <source>
        <strain evidence="1">20211129_DDA</strain>
        <tissue evidence="1">Liver</tissue>
    </source>
</reference>
<organism evidence="1 2">
    <name type="scientific">Pleurodeles waltl</name>
    <name type="common">Iberian ribbed newt</name>
    <dbReference type="NCBI Taxonomy" id="8319"/>
    <lineage>
        <taxon>Eukaryota</taxon>
        <taxon>Metazoa</taxon>
        <taxon>Chordata</taxon>
        <taxon>Craniata</taxon>
        <taxon>Vertebrata</taxon>
        <taxon>Euteleostomi</taxon>
        <taxon>Amphibia</taxon>
        <taxon>Batrachia</taxon>
        <taxon>Caudata</taxon>
        <taxon>Salamandroidea</taxon>
        <taxon>Salamandridae</taxon>
        <taxon>Pleurodelinae</taxon>
        <taxon>Pleurodeles</taxon>
    </lineage>
</organism>
<comment type="caution">
    <text evidence="1">The sequence shown here is derived from an EMBL/GenBank/DDBJ whole genome shotgun (WGS) entry which is preliminary data.</text>
</comment>
<sequence length="100" mass="10293">MATSHDAAAIRAALHVLSEAGRRDLLRPGVLDQAWRGMQHAMSTATHGIAVAVSTCRSPAGGEEINLGGSGTLQVCPPGPKIVSGALREPETWQQQVGAG</sequence>
<keyword evidence="2" id="KW-1185">Reference proteome</keyword>
<name>A0AAV7W0A5_PLEWA</name>
<proteinExistence type="predicted"/>
<dbReference type="AlphaFoldDB" id="A0AAV7W0A5"/>
<dbReference type="Proteomes" id="UP001066276">
    <property type="component" value="Chromosome 1_2"/>
</dbReference>
<evidence type="ECO:0000313" key="2">
    <source>
        <dbReference type="Proteomes" id="UP001066276"/>
    </source>
</evidence>
<gene>
    <name evidence="1" type="ORF">NDU88_001909</name>
</gene>
<protein>
    <submittedName>
        <fullName evidence="1">Uncharacterized protein</fullName>
    </submittedName>
</protein>